<dbReference type="PANTHER" id="PTHR43124:SF8">
    <property type="entry name" value="INNER MEMBRANE TRANSPORT PROTEIN YDHP"/>
    <property type="match status" value="1"/>
</dbReference>
<keyword evidence="3 6" id="KW-0812">Transmembrane</keyword>
<feature type="transmembrane region" description="Helical" evidence="6">
    <location>
        <begin position="267"/>
        <end position="289"/>
    </location>
</feature>
<dbReference type="InterPro" id="IPR011701">
    <property type="entry name" value="MFS"/>
</dbReference>
<keyword evidence="4 6" id="KW-1133">Transmembrane helix</keyword>
<gene>
    <name evidence="8" type="ORF">PMPD1_3604</name>
</gene>
<organism evidence="8 9">
    <name type="scientific">Paramixta manurensis</name>
    <dbReference type="NCBI Taxonomy" id="2740817"/>
    <lineage>
        <taxon>Bacteria</taxon>
        <taxon>Pseudomonadati</taxon>
        <taxon>Pseudomonadota</taxon>
        <taxon>Gammaproteobacteria</taxon>
        <taxon>Enterobacterales</taxon>
        <taxon>Erwiniaceae</taxon>
        <taxon>Paramixta</taxon>
    </lineage>
</organism>
<feature type="transmembrane region" description="Helical" evidence="6">
    <location>
        <begin position="42"/>
        <end position="63"/>
    </location>
</feature>
<dbReference type="GO" id="GO:0022857">
    <property type="term" value="F:transmembrane transporter activity"/>
    <property type="evidence" value="ECO:0007669"/>
    <property type="project" value="InterPro"/>
</dbReference>
<dbReference type="InterPro" id="IPR036259">
    <property type="entry name" value="MFS_trans_sf"/>
</dbReference>
<proteinExistence type="predicted"/>
<dbReference type="KEGG" id="pmak:PMPD1_3604"/>
<feature type="domain" description="Major facilitator superfamily (MFS) profile" evidence="7">
    <location>
        <begin position="4"/>
        <end position="379"/>
    </location>
</feature>
<evidence type="ECO:0000256" key="1">
    <source>
        <dbReference type="ARBA" id="ARBA00004651"/>
    </source>
</evidence>
<evidence type="ECO:0000256" key="5">
    <source>
        <dbReference type="ARBA" id="ARBA00023136"/>
    </source>
</evidence>
<feature type="transmembrane region" description="Helical" evidence="6">
    <location>
        <begin position="201"/>
        <end position="224"/>
    </location>
</feature>
<keyword evidence="2" id="KW-1003">Cell membrane</keyword>
<feature type="transmembrane region" description="Helical" evidence="6">
    <location>
        <begin position="326"/>
        <end position="347"/>
    </location>
</feature>
<evidence type="ECO:0000256" key="2">
    <source>
        <dbReference type="ARBA" id="ARBA00022475"/>
    </source>
</evidence>
<sequence>MPVSLLALALSAFAIGTTEFVIMGLLPEVAKDLQVSIPSAGWLISGYALGVAIGAPIMALLTAKLPRKRTLMLLMAIFIIGNVLCAMAYSYNLLMLARVITALCHGAFFGIGAVVAASLVAPGRQASAVALMFTGLTLANVLGVPLGTWFGQLFGWRATFWGVSVIGVLAFIALIVSLPNNNNEKPVHLGSEISALANGKLWLSLLMTVFFAGSMFALFSYIAPMLLQVTGISDRGVSWTLFLIGGGLTVGNILGGKLADRKVSLSLMLSFSLIAIFSLIFSWTSHALWLAEITLFLWAMATFATVPGLQINVVRHGKEAPNLVSTLNISAFNIGNALGAWVGGAVIGKGLGLTTVPVAAAVLAAMGLVICLITFRRAGGQAQTVRA</sequence>
<protein>
    <submittedName>
        <fullName evidence="8">MFS transporter</fullName>
    </submittedName>
</protein>
<feature type="transmembrane region" description="Helical" evidence="6">
    <location>
        <begin position="70"/>
        <end position="89"/>
    </location>
</feature>
<feature type="transmembrane region" description="Helical" evidence="6">
    <location>
        <begin position="353"/>
        <end position="375"/>
    </location>
</feature>
<evidence type="ECO:0000256" key="4">
    <source>
        <dbReference type="ARBA" id="ARBA00022989"/>
    </source>
</evidence>
<dbReference type="Pfam" id="PF07690">
    <property type="entry name" value="MFS_1"/>
    <property type="match status" value="1"/>
</dbReference>
<keyword evidence="9" id="KW-1185">Reference proteome</keyword>
<evidence type="ECO:0000259" key="7">
    <source>
        <dbReference type="PROSITE" id="PS50850"/>
    </source>
</evidence>
<evidence type="ECO:0000256" key="6">
    <source>
        <dbReference type="SAM" id="Phobius"/>
    </source>
</evidence>
<dbReference type="EMBL" id="CP054212">
    <property type="protein sequence ID" value="QKJ88520.1"/>
    <property type="molecule type" value="Genomic_DNA"/>
</dbReference>
<dbReference type="SUPFAM" id="SSF103473">
    <property type="entry name" value="MFS general substrate transporter"/>
    <property type="match status" value="1"/>
</dbReference>
<dbReference type="CDD" id="cd17324">
    <property type="entry name" value="MFS_NepI_like"/>
    <property type="match status" value="1"/>
</dbReference>
<feature type="transmembrane region" description="Helical" evidence="6">
    <location>
        <begin position="95"/>
        <end position="121"/>
    </location>
</feature>
<dbReference type="Proteomes" id="UP000505325">
    <property type="component" value="Chromosome"/>
</dbReference>
<feature type="transmembrane region" description="Helical" evidence="6">
    <location>
        <begin position="236"/>
        <end position="255"/>
    </location>
</feature>
<evidence type="ECO:0000313" key="9">
    <source>
        <dbReference type="Proteomes" id="UP000505325"/>
    </source>
</evidence>
<dbReference type="RefSeq" id="WP_173635374.1">
    <property type="nucleotide sequence ID" value="NZ_CP054212.1"/>
</dbReference>
<dbReference type="InterPro" id="IPR050189">
    <property type="entry name" value="MFS_Efflux_Transporters"/>
</dbReference>
<feature type="transmembrane region" description="Helical" evidence="6">
    <location>
        <begin position="128"/>
        <end position="146"/>
    </location>
</feature>
<accession>A0A6M8UL54</accession>
<feature type="transmembrane region" description="Helical" evidence="6">
    <location>
        <begin position="295"/>
        <end position="314"/>
    </location>
</feature>
<reference evidence="8 9" key="1">
    <citation type="submission" date="2020-06" db="EMBL/GenBank/DDBJ databases">
        <title>Genome sequence of Paramixta manurensis strain PD-1.</title>
        <authorList>
            <person name="Lee C.W."/>
            <person name="Kim J."/>
        </authorList>
    </citation>
    <scope>NUCLEOTIDE SEQUENCE [LARGE SCALE GENOMIC DNA]</scope>
    <source>
        <strain evidence="8 9">PD-1</strain>
    </source>
</reference>
<comment type="subcellular location">
    <subcellularLocation>
        <location evidence="1">Cell membrane</location>
        <topology evidence="1">Multi-pass membrane protein</topology>
    </subcellularLocation>
</comment>
<dbReference type="AlphaFoldDB" id="A0A6M8UL54"/>
<dbReference type="Gene3D" id="1.20.1250.20">
    <property type="entry name" value="MFS general substrate transporter like domains"/>
    <property type="match status" value="2"/>
</dbReference>
<dbReference type="PANTHER" id="PTHR43124">
    <property type="entry name" value="PURINE EFFLUX PUMP PBUE"/>
    <property type="match status" value="1"/>
</dbReference>
<evidence type="ECO:0000256" key="3">
    <source>
        <dbReference type="ARBA" id="ARBA00022692"/>
    </source>
</evidence>
<dbReference type="InterPro" id="IPR020846">
    <property type="entry name" value="MFS_dom"/>
</dbReference>
<dbReference type="PROSITE" id="PS50850">
    <property type="entry name" value="MFS"/>
    <property type="match status" value="1"/>
</dbReference>
<name>A0A6M8UL54_9GAMM</name>
<keyword evidence="5 6" id="KW-0472">Membrane</keyword>
<dbReference type="GO" id="GO:0005886">
    <property type="term" value="C:plasma membrane"/>
    <property type="evidence" value="ECO:0007669"/>
    <property type="project" value="UniProtKB-SubCell"/>
</dbReference>
<feature type="transmembrane region" description="Helical" evidence="6">
    <location>
        <begin position="158"/>
        <end position="180"/>
    </location>
</feature>
<evidence type="ECO:0000313" key="8">
    <source>
        <dbReference type="EMBL" id="QKJ88520.1"/>
    </source>
</evidence>